<dbReference type="Gene3D" id="3.40.50.720">
    <property type="entry name" value="NAD(P)-binding Rossmann-like Domain"/>
    <property type="match status" value="1"/>
</dbReference>
<dbReference type="Proteomes" id="UP000636938">
    <property type="component" value="Unassembled WGS sequence"/>
</dbReference>
<dbReference type="AlphaFoldDB" id="A0A8X8FV66"/>
<organism evidence="4 5">
    <name type="scientific">Stenotrophomonas lacuserhaii</name>
    <dbReference type="NCBI Taxonomy" id="2760084"/>
    <lineage>
        <taxon>Bacteria</taxon>
        <taxon>Pseudomonadati</taxon>
        <taxon>Pseudomonadota</taxon>
        <taxon>Gammaproteobacteria</taxon>
        <taxon>Lysobacterales</taxon>
        <taxon>Lysobacteraceae</taxon>
        <taxon>Stenotrophomonas</taxon>
    </lineage>
</organism>
<keyword evidence="5" id="KW-1185">Reference proteome</keyword>
<evidence type="ECO:0000256" key="1">
    <source>
        <dbReference type="ARBA" id="ARBA00005125"/>
    </source>
</evidence>
<comment type="caution">
    <text evidence="4">The sequence shown here is derived from an EMBL/GenBank/DDBJ whole genome shotgun (WGS) entry which is preliminary data.</text>
</comment>
<name>A0A8X8FV66_9GAMM</name>
<dbReference type="Pfam" id="PF01370">
    <property type="entry name" value="Epimerase"/>
    <property type="match status" value="1"/>
</dbReference>
<dbReference type="PANTHER" id="PTHR43000">
    <property type="entry name" value="DTDP-D-GLUCOSE 4,6-DEHYDRATASE-RELATED"/>
    <property type="match status" value="1"/>
</dbReference>
<gene>
    <name evidence="4" type="ORF">H9654_13960</name>
</gene>
<dbReference type="InterPro" id="IPR001509">
    <property type="entry name" value="Epimerase_deHydtase"/>
</dbReference>
<evidence type="ECO:0000259" key="3">
    <source>
        <dbReference type="Pfam" id="PF01370"/>
    </source>
</evidence>
<dbReference type="InterPro" id="IPR036291">
    <property type="entry name" value="NAD(P)-bd_dom_sf"/>
</dbReference>
<protein>
    <submittedName>
        <fullName evidence="4">NAD-dependent epimerase/dehydratase family protein</fullName>
    </submittedName>
</protein>
<proteinExistence type="inferred from homology"/>
<comment type="similarity">
    <text evidence="2">Belongs to the NAD(P)-dependent epimerase/dehydratase family.</text>
</comment>
<accession>A0A8X8FV66</accession>
<reference evidence="4 5" key="1">
    <citation type="submission" date="2020-08" db="EMBL/GenBank/DDBJ databases">
        <title>A Genomic Blueprint of the Chicken Gut Microbiome.</title>
        <authorList>
            <person name="Gilroy R."/>
            <person name="Ravi A."/>
            <person name="Getino M."/>
            <person name="Pursley I."/>
            <person name="Horton D.L."/>
            <person name="Alikhan N.-F."/>
            <person name="Baker D."/>
            <person name="Gharbi K."/>
            <person name="Hall N."/>
            <person name="Watson M."/>
            <person name="Adriaenssens E.M."/>
            <person name="Foster-Nyarko E."/>
            <person name="Jarju S."/>
            <person name="Secka A."/>
            <person name="Antonio M."/>
            <person name="Oren A."/>
            <person name="Chaudhuri R."/>
            <person name="La Ragione R.M."/>
            <person name="Hildebrand F."/>
            <person name="Pallen M.J."/>
        </authorList>
    </citation>
    <scope>NUCLEOTIDE SEQUENCE [LARGE SCALE GENOMIC DNA]</scope>
    <source>
        <strain evidence="4 5">Sa5BUN4</strain>
    </source>
</reference>
<evidence type="ECO:0000313" key="4">
    <source>
        <dbReference type="EMBL" id="MBD7955305.1"/>
    </source>
</evidence>
<dbReference type="Gene3D" id="3.90.25.10">
    <property type="entry name" value="UDP-galactose 4-epimerase, domain 1"/>
    <property type="match status" value="1"/>
</dbReference>
<evidence type="ECO:0000256" key="2">
    <source>
        <dbReference type="ARBA" id="ARBA00007637"/>
    </source>
</evidence>
<dbReference type="SUPFAM" id="SSF51735">
    <property type="entry name" value="NAD(P)-binding Rossmann-fold domains"/>
    <property type="match status" value="1"/>
</dbReference>
<evidence type="ECO:0000313" key="5">
    <source>
        <dbReference type="Proteomes" id="UP000636938"/>
    </source>
</evidence>
<dbReference type="RefSeq" id="WP_191771324.1">
    <property type="nucleotide sequence ID" value="NZ_JACSQS010000016.1"/>
</dbReference>
<feature type="domain" description="NAD-dependent epimerase/dehydratase" evidence="3">
    <location>
        <begin position="12"/>
        <end position="236"/>
    </location>
</feature>
<dbReference type="EMBL" id="JACSQS010000016">
    <property type="protein sequence ID" value="MBD7955305.1"/>
    <property type="molecule type" value="Genomic_DNA"/>
</dbReference>
<comment type="pathway">
    <text evidence="1">Bacterial outer membrane biogenesis; LPS O-antigen biosynthesis.</text>
</comment>
<sequence length="309" mass="33390">MDSRSDLQGKRVLVTGASGFTGRYMVAELRAQGCQVIGQGSRRGPDDLGEFVEADLRDEAALAAAVSAARADMVVHLAAVAFVAHGNAEDFYNVNLLGTRNLLSALERCEHPVEKILLASSANIYGNRSAGTLDESTPPSPANDYAVSKLAMEHVAGLWRDRLPVVITRPFNYTGVGQGEQFLVPKIVSHFARRAPVMELGNIEVSRDFGDVRAVVRAYRQLLQSPDSVGQIVNICTGNGHTLAHIIELCAELSGHSLEVRINPAFVRANEVKILVGDNQRLLRLIGDWETPPLEQTLEWMLAASAAAG</sequence>